<dbReference type="FunFam" id="2.170.130.10:FF:000001">
    <property type="entry name" value="Catecholate siderophore TonB-dependent receptor"/>
    <property type="match status" value="1"/>
</dbReference>
<evidence type="ECO:0000256" key="14">
    <source>
        <dbReference type="RuleBase" id="RU003357"/>
    </source>
</evidence>
<dbReference type="InterPro" id="IPR037066">
    <property type="entry name" value="Plug_dom_sf"/>
</dbReference>
<evidence type="ECO:0000259" key="18">
    <source>
        <dbReference type="Pfam" id="PF11741"/>
    </source>
</evidence>
<evidence type="ECO:0000256" key="7">
    <source>
        <dbReference type="ARBA" id="ARBA00022729"/>
    </source>
</evidence>
<evidence type="ECO:0000256" key="9">
    <source>
        <dbReference type="ARBA" id="ARBA00023065"/>
    </source>
</evidence>
<keyword evidence="9" id="KW-0406">Ion transport</keyword>
<comment type="similarity">
    <text evidence="2 13 14">Belongs to the TonB-dependent receptor family.</text>
</comment>
<keyword evidence="4 13" id="KW-1134">Transmembrane beta strand</keyword>
<feature type="chain" id="PRO_5013029172" evidence="15">
    <location>
        <begin position="25"/>
        <end position="851"/>
    </location>
</feature>
<keyword evidence="11 13" id="KW-0472">Membrane</keyword>
<dbReference type="InterPro" id="IPR021731">
    <property type="entry name" value="AMIN_dom"/>
</dbReference>
<dbReference type="PANTHER" id="PTHR32552:SF68">
    <property type="entry name" value="FERRICHROME OUTER MEMBRANE TRANSPORTER_PHAGE RECEPTOR"/>
    <property type="match status" value="1"/>
</dbReference>
<evidence type="ECO:0000256" key="12">
    <source>
        <dbReference type="ARBA" id="ARBA00023237"/>
    </source>
</evidence>
<keyword evidence="12 13" id="KW-0998">Cell outer membrane</keyword>
<dbReference type="GO" id="GO:0038023">
    <property type="term" value="F:signaling receptor activity"/>
    <property type="evidence" value="ECO:0007669"/>
    <property type="project" value="InterPro"/>
</dbReference>
<gene>
    <name evidence="19" type="ORF">XM38_019670</name>
</gene>
<evidence type="ECO:0000313" key="19">
    <source>
        <dbReference type="EMBL" id="ASC71018.1"/>
    </source>
</evidence>
<accession>A0A1Z3HL47</accession>
<name>A0A1Z3HL47_9CYAN</name>
<dbReference type="KEGG" id="hhg:XM38_019670"/>
<dbReference type="NCBIfam" id="TIGR01783">
    <property type="entry name" value="TonB-siderophor"/>
    <property type="match status" value="1"/>
</dbReference>
<evidence type="ECO:0000256" key="3">
    <source>
        <dbReference type="ARBA" id="ARBA00022448"/>
    </source>
</evidence>
<dbReference type="Pfam" id="PF00593">
    <property type="entry name" value="TonB_dep_Rec_b-barrel"/>
    <property type="match status" value="1"/>
</dbReference>
<dbReference type="RefSeq" id="WP_080813655.1">
    <property type="nucleotide sequence ID" value="NZ_CP021983.2"/>
</dbReference>
<dbReference type="FunFam" id="2.40.170.20:FF:000005">
    <property type="entry name" value="TonB-dependent siderophore receptor"/>
    <property type="match status" value="1"/>
</dbReference>
<keyword evidence="6 13" id="KW-0812">Transmembrane</keyword>
<dbReference type="InterPro" id="IPR012910">
    <property type="entry name" value="Plug_dom"/>
</dbReference>
<keyword evidence="10 14" id="KW-0798">TonB box</keyword>
<dbReference type="PROSITE" id="PS52016">
    <property type="entry name" value="TONB_DEPENDENT_REC_3"/>
    <property type="match status" value="1"/>
</dbReference>
<dbReference type="SUPFAM" id="SSF56935">
    <property type="entry name" value="Porins"/>
    <property type="match status" value="1"/>
</dbReference>
<protein>
    <submittedName>
        <fullName evidence="19">TonB-dependent siderophore receptor</fullName>
    </submittedName>
</protein>
<evidence type="ECO:0000256" key="8">
    <source>
        <dbReference type="ARBA" id="ARBA00023004"/>
    </source>
</evidence>
<dbReference type="InterPro" id="IPR010105">
    <property type="entry name" value="TonB_sidphr_rcpt"/>
</dbReference>
<evidence type="ECO:0000259" key="16">
    <source>
        <dbReference type="Pfam" id="PF00593"/>
    </source>
</evidence>
<keyword evidence="7 15" id="KW-0732">Signal</keyword>
<dbReference type="GO" id="GO:0015891">
    <property type="term" value="P:siderophore transport"/>
    <property type="evidence" value="ECO:0007669"/>
    <property type="project" value="InterPro"/>
</dbReference>
<feature type="domain" description="TonB-dependent receptor-like beta-barrel" evidence="16">
    <location>
        <begin position="384"/>
        <end position="820"/>
    </location>
</feature>
<dbReference type="EMBL" id="CP021983">
    <property type="protein sequence ID" value="ASC71018.1"/>
    <property type="molecule type" value="Genomic_DNA"/>
</dbReference>
<reference evidence="19 20" key="1">
    <citation type="journal article" date="2016" name="Biochim. Biophys. Acta">
        <title>Characterization of red-shifted phycobilisomes isolated from the chlorophyll f-containing cyanobacterium Halomicronema hongdechloris.</title>
        <authorList>
            <person name="Li Y."/>
            <person name="Lin Y."/>
            <person name="Garvey C.J."/>
            <person name="Birch D."/>
            <person name="Corkery R.W."/>
            <person name="Loughlin P.C."/>
            <person name="Scheer H."/>
            <person name="Willows R.D."/>
            <person name="Chen M."/>
        </authorList>
    </citation>
    <scope>NUCLEOTIDE SEQUENCE [LARGE SCALE GENOMIC DNA]</scope>
    <source>
        <strain evidence="19 20">C2206</strain>
    </source>
</reference>
<sequence>MNQLKCLVWLTGIFSMVFAAGARAEMQPSPVASEEATTAQHLHDIESPATTVGEWLAQIEAAIVEITGVRVESSETGLQVILETADGDLSVPTTETVGNALVAEIPNAVLALPEGDEFQATDPAAGIARVSVTAVGQDRIQVAITGTDAPPEATVNAEAGNLVWTVVPGIAQVDDADDAIEIVVTGEQDTGYRVERATTATRTDTPIRDIPQSIQVVPRQVLEDQQVIRLREALRNVSGVIQGNTTGNTVPSFIIRGFEQLNVGTDGSGTIYRDGFRENFEALRDTANIEQIEVLKGPASILFGNLEPGGIINLVTERPLATPSYEAQLQVGSFGFVRPTIDLTGPLNSDRSLLYRFNAAYEREDGFRNFDQDVNHVFVAPEITWQISDHTDIAIELEYLYDERPFDRGVVAIGNEVADIPFDRVLGELDDKERREILSTGYRLEHQFNDNLRLRNAFRFNTTLNGNNNSVQNLAVDEVTGELSRIFVDVEDDQSSYALYTNLVGEFTTGPIAHTLLFGIDLERIIDIADVRFGAAPSINIFDPVYGQVPRPERDELQNVSLRDSTIDTLGIYLQDQVTIRPDLKLLIGGRFDLYHREQTRSFNGNESSVEQDDQAFSPRVGVVYQPIEPLSLYASFTRSFAPNTGTAFDGSILDPTRGTQYEIGLRGEFFEDRLTANLAAFHLTRTNVATADPDNPNFSIAVGEQRSQGIELDVAGEILPGWNIIASYAYTDAEITDDNTFPEGNSLFGVPKNAASLWTTYELQRGDLQGLGFGLGLFFVGERPGDLANSFEVDSYIRTDASVFYQRDNWRAGINIQNLFDIDYIESASRRTRINPGIPFTVLGTVSIEF</sequence>
<dbReference type="InterPro" id="IPR036942">
    <property type="entry name" value="Beta-barrel_TonB_sf"/>
</dbReference>
<proteinExistence type="inferred from homology"/>
<keyword evidence="3 13" id="KW-0813">Transport</keyword>
<evidence type="ECO:0000256" key="10">
    <source>
        <dbReference type="ARBA" id="ARBA00023077"/>
    </source>
</evidence>
<evidence type="ECO:0000256" key="4">
    <source>
        <dbReference type="ARBA" id="ARBA00022452"/>
    </source>
</evidence>
<dbReference type="STRING" id="1641165.XM38_24970"/>
<keyword evidence="5" id="KW-0410">Iron transport</keyword>
<keyword evidence="8" id="KW-0408">Iron</keyword>
<dbReference type="Gene3D" id="2.170.130.10">
    <property type="entry name" value="TonB-dependent receptor, plug domain"/>
    <property type="match status" value="1"/>
</dbReference>
<feature type="signal peptide" evidence="15">
    <location>
        <begin position="1"/>
        <end position="24"/>
    </location>
</feature>
<evidence type="ECO:0000256" key="5">
    <source>
        <dbReference type="ARBA" id="ARBA00022496"/>
    </source>
</evidence>
<dbReference type="Pfam" id="PF07715">
    <property type="entry name" value="Plug"/>
    <property type="match status" value="1"/>
</dbReference>
<evidence type="ECO:0000256" key="6">
    <source>
        <dbReference type="ARBA" id="ARBA00022692"/>
    </source>
</evidence>
<feature type="domain" description="TonB-dependent receptor plug" evidence="17">
    <location>
        <begin position="207"/>
        <end position="311"/>
    </location>
</feature>
<dbReference type="CDD" id="cd01347">
    <property type="entry name" value="ligand_gated_channel"/>
    <property type="match status" value="1"/>
</dbReference>
<dbReference type="GO" id="GO:0015344">
    <property type="term" value="F:siderophore uptake transmembrane transporter activity"/>
    <property type="evidence" value="ECO:0007669"/>
    <property type="project" value="TreeGrafter"/>
</dbReference>
<evidence type="ECO:0000256" key="15">
    <source>
        <dbReference type="SAM" id="SignalP"/>
    </source>
</evidence>
<dbReference type="Pfam" id="PF11741">
    <property type="entry name" value="AMIN"/>
    <property type="match status" value="1"/>
</dbReference>
<evidence type="ECO:0000259" key="17">
    <source>
        <dbReference type="Pfam" id="PF07715"/>
    </source>
</evidence>
<feature type="domain" description="AMIN" evidence="18">
    <location>
        <begin position="69"/>
        <end position="156"/>
    </location>
</feature>
<dbReference type="AlphaFoldDB" id="A0A1Z3HL47"/>
<dbReference type="Proteomes" id="UP000191901">
    <property type="component" value="Chromosome"/>
</dbReference>
<evidence type="ECO:0000313" key="20">
    <source>
        <dbReference type="Proteomes" id="UP000191901"/>
    </source>
</evidence>
<dbReference type="InterPro" id="IPR039426">
    <property type="entry name" value="TonB-dep_rcpt-like"/>
</dbReference>
<dbReference type="PANTHER" id="PTHR32552">
    <property type="entry name" value="FERRICHROME IRON RECEPTOR-RELATED"/>
    <property type="match status" value="1"/>
</dbReference>
<keyword evidence="19" id="KW-0675">Receptor</keyword>
<evidence type="ECO:0000256" key="11">
    <source>
        <dbReference type="ARBA" id="ARBA00023136"/>
    </source>
</evidence>
<comment type="subcellular location">
    <subcellularLocation>
        <location evidence="1 13">Cell outer membrane</location>
        <topology evidence="1 13">Multi-pass membrane protein</topology>
    </subcellularLocation>
</comment>
<evidence type="ECO:0000256" key="1">
    <source>
        <dbReference type="ARBA" id="ARBA00004571"/>
    </source>
</evidence>
<dbReference type="GO" id="GO:0009279">
    <property type="term" value="C:cell outer membrane"/>
    <property type="evidence" value="ECO:0007669"/>
    <property type="project" value="UniProtKB-SubCell"/>
</dbReference>
<evidence type="ECO:0000256" key="13">
    <source>
        <dbReference type="PROSITE-ProRule" id="PRU01360"/>
    </source>
</evidence>
<organism evidence="19 20">
    <name type="scientific">Halomicronema hongdechloris C2206</name>
    <dbReference type="NCBI Taxonomy" id="1641165"/>
    <lineage>
        <taxon>Bacteria</taxon>
        <taxon>Bacillati</taxon>
        <taxon>Cyanobacteriota</taxon>
        <taxon>Cyanophyceae</taxon>
        <taxon>Nodosilineales</taxon>
        <taxon>Nodosilineaceae</taxon>
        <taxon>Halomicronema</taxon>
    </lineage>
</organism>
<dbReference type="Gene3D" id="2.40.170.20">
    <property type="entry name" value="TonB-dependent receptor, beta-barrel domain"/>
    <property type="match status" value="1"/>
</dbReference>
<dbReference type="InterPro" id="IPR000531">
    <property type="entry name" value="Beta-barrel_TonB"/>
</dbReference>
<keyword evidence="20" id="KW-1185">Reference proteome</keyword>
<evidence type="ECO:0000256" key="2">
    <source>
        <dbReference type="ARBA" id="ARBA00009810"/>
    </source>
</evidence>